<dbReference type="InterPro" id="IPR053038">
    <property type="entry name" value="RLP_Defense"/>
</dbReference>
<dbReference type="EMBL" id="QGNW01001590">
    <property type="protein sequence ID" value="RVW35913.1"/>
    <property type="molecule type" value="Genomic_DNA"/>
</dbReference>
<gene>
    <name evidence="1" type="ORF">CK203_116920</name>
</gene>
<dbReference type="Gene3D" id="3.80.10.10">
    <property type="entry name" value="Ribonuclease Inhibitor"/>
    <property type="match status" value="1"/>
</dbReference>
<dbReference type="SUPFAM" id="SSF52058">
    <property type="entry name" value="L domain-like"/>
    <property type="match status" value="1"/>
</dbReference>
<dbReference type="PANTHER" id="PTHR48064">
    <property type="entry name" value="OS01G0750400 PROTEIN"/>
    <property type="match status" value="1"/>
</dbReference>
<dbReference type="Proteomes" id="UP000288805">
    <property type="component" value="Unassembled WGS sequence"/>
</dbReference>
<dbReference type="AlphaFoldDB" id="A0A438DKC3"/>
<protein>
    <submittedName>
        <fullName evidence="1">Uncharacterized protein</fullName>
    </submittedName>
</protein>
<sequence length="86" mass="9884">MSGEIPSWIGNMTDLTTLVLGNNSFKGKLPPEISQLSRMIFLDVSQNAQEHGVFRASTFAREHVYKIDTQRFSQFLRSIDFGYQRQ</sequence>
<name>A0A438DKC3_VITVI</name>
<dbReference type="PANTHER" id="PTHR48064:SF6">
    <property type="entry name" value="RECEPTOR-LIKE PROTEIN KINASE 2"/>
    <property type="match status" value="1"/>
</dbReference>
<evidence type="ECO:0000313" key="2">
    <source>
        <dbReference type="Proteomes" id="UP000288805"/>
    </source>
</evidence>
<accession>A0A438DKC3</accession>
<comment type="caution">
    <text evidence="1">The sequence shown here is derived from an EMBL/GenBank/DDBJ whole genome shotgun (WGS) entry which is preliminary data.</text>
</comment>
<dbReference type="InterPro" id="IPR001611">
    <property type="entry name" value="Leu-rich_rpt"/>
</dbReference>
<evidence type="ECO:0000313" key="1">
    <source>
        <dbReference type="EMBL" id="RVW35913.1"/>
    </source>
</evidence>
<dbReference type="InterPro" id="IPR032675">
    <property type="entry name" value="LRR_dom_sf"/>
</dbReference>
<proteinExistence type="predicted"/>
<reference evidence="1 2" key="1">
    <citation type="journal article" date="2018" name="PLoS Genet.">
        <title>Population sequencing reveals clonal diversity and ancestral inbreeding in the grapevine cultivar Chardonnay.</title>
        <authorList>
            <person name="Roach M.J."/>
            <person name="Johnson D.L."/>
            <person name="Bohlmann J."/>
            <person name="van Vuuren H.J."/>
            <person name="Jones S.J."/>
            <person name="Pretorius I.S."/>
            <person name="Schmidt S.A."/>
            <person name="Borneman A.R."/>
        </authorList>
    </citation>
    <scope>NUCLEOTIDE SEQUENCE [LARGE SCALE GENOMIC DNA]</scope>
    <source>
        <strain evidence="2">cv. Chardonnay</strain>
        <tissue evidence="1">Leaf</tissue>
    </source>
</reference>
<dbReference type="Pfam" id="PF00560">
    <property type="entry name" value="LRR_1"/>
    <property type="match status" value="1"/>
</dbReference>
<organism evidence="1 2">
    <name type="scientific">Vitis vinifera</name>
    <name type="common">Grape</name>
    <dbReference type="NCBI Taxonomy" id="29760"/>
    <lineage>
        <taxon>Eukaryota</taxon>
        <taxon>Viridiplantae</taxon>
        <taxon>Streptophyta</taxon>
        <taxon>Embryophyta</taxon>
        <taxon>Tracheophyta</taxon>
        <taxon>Spermatophyta</taxon>
        <taxon>Magnoliopsida</taxon>
        <taxon>eudicotyledons</taxon>
        <taxon>Gunneridae</taxon>
        <taxon>Pentapetalae</taxon>
        <taxon>rosids</taxon>
        <taxon>Vitales</taxon>
        <taxon>Vitaceae</taxon>
        <taxon>Viteae</taxon>
        <taxon>Vitis</taxon>
    </lineage>
</organism>